<dbReference type="GO" id="GO:0003712">
    <property type="term" value="F:transcription coregulator activity"/>
    <property type="evidence" value="ECO:0007669"/>
    <property type="project" value="TreeGrafter"/>
</dbReference>
<evidence type="ECO:0000313" key="5">
    <source>
        <dbReference type="EMBL" id="PPS10259.1"/>
    </source>
</evidence>
<dbReference type="Gene3D" id="2.60.120.650">
    <property type="entry name" value="Cupin"/>
    <property type="match status" value="1"/>
</dbReference>
<dbReference type="GO" id="GO:0046872">
    <property type="term" value="F:metal ion binding"/>
    <property type="evidence" value="ECO:0007669"/>
    <property type="project" value="UniProtKB-KW"/>
</dbReference>
<dbReference type="GO" id="GO:0000785">
    <property type="term" value="C:chromatin"/>
    <property type="evidence" value="ECO:0007669"/>
    <property type="project" value="TreeGrafter"/>
</dbReference>
<dbReference type="AlphaFoldDB" id="A0A2P5Y3R9"/>
<dbReference type="PANTHER" id="PTHR12549:SF11">
    <property type="entry name" value="LYSINE-SPECIFIC DEMETHYLASE JMJ25"/>
    <property type="match status" value="1"/>
</dbReference>
<keyword evidence="3" id="KW-0479">Metal-binding</keyword>
<dbReference type="GO" id="GO:0006357">
    <property type="term" value="P:regulation of transcription by RNA polymerase II"/>
    <property type="evidence" value="ECO:0007669"/>
    <property type="project" value="TreeGrafter"/>
</dbReference>
<organism evidence="5 6">
    <name type="scientific">Gossypium barbadense</name>
    <name type="common">Sea Island cotton</name>
    <name type="synonym">Hibiscus barbadensis</name>
    <dbReference type="NCBI Taxonomy" id="3634"/>
    <lineage>
        <taxon>Eukaryota</taxon>
        <taxon>Viridiplantae</taxon>
        <taxon>Streptophyta</taxon>
        <taxon>Embryophyta</taxon>
        <taxon>Tracheophyta</taxon>
        <taxon>Spermatophyta</taxon>
        <taxon>Magnoliopsida</taxon>
        <taxon>eudicotyledons</taxon>
        <taxon>Gunneridae</taxon>
        <taxon>Pentapetalae</taxon>
        <taxon>rosids</taxon>
        <taxon>malvids</taxon>
        <taxon>Malvales</taxon>
        <taxon>Malvaceae</taxon>
        <taxon>Malvoideae</taxon>
        <taxon>Gossypium</taxon>
    </lineage>
</organism>
<keyword evidence="4" id="KW-0539">Nucleus</keyword>
<dbReference type="GO" id="GO:0031490">
    <property type="term" value="F:chromatin DNA binding"/>
    <property type="evidence" value="ECO:0007669"/>
    <property type="project" value="TreeGrafter"/>
</dbReference>
<dbReference type="Proteomes" id="UP000239757">
    <property type="component" value="Unassembled WGS sequence"/>
</dbReference>
<evidence type="ECO:0000256" key="1">
    <source>
        <dbReference type="ARBA" id="ARBA00004123"/>
    </source>
</evidence>
<comment type="subcellular location">
    <subcellularLocation>
        <location evidence="1">Nucleus</location>
    </subcellularLocation>
</comment>
<dbReference type="GO" id="GO:0000118">
    <property type="term" value="C:histone deacetylase complex"/>
    <property type="evidence" value="ECO:0007669"/>
    <property type="project" value="TreeGrafter"/>
</dbReference>
<name>A0A2P5Y3R9_GOSBA</name>
<gene>
    <name evidence="5" type="ORF">GOBAR_AA10382</name>
</gene>
<dbReference type="OrthoDB" id="1667110at2759"/>
<dbReference type="InterPro" id="IPR045109">
    <property type="entry name" value="LSDs-like"/>
</dbReference>
<evidence type="ECO:0000256" key="3">
    <source>
        <dbReference type="ARBA" id="ARBA00022723"/>
    </source>
</evidence>
<dbReference type="GO" id="GO:0032454">
    <property type="term" value="F:histone H3K9 demethylase activity"/>
    <property type="evidence" value="ECO:0007669"/>
    <property type="project" value="InterPro"/>
</dbReference>
<proteinExistence type="inferred from homology"/>
<protein>
    <submittedName>
        <fullName evidence="5">Uncharacterized protein</fullName>
    </submittedName>
</protein>
<dbReference type="EMBL" id="KZ663747">
    <property type="protein sequence ID" value="PPS10259.1"/>
    <property type="molecule type" value="Genomic_DNA"/>
</dbReference>
<sequence length="351" mass="38750">MAAVGEGHARCVKQRCLLVIGFLGFAGEWMSTPMVGASCVNVALNFVSPESIGECIRLTEEYRVLPQGHSAKVDKLKVRSMALQAMCWAVNCLDPTACIKLNPTLSRPEGTFGSNAACKHGVESGSACRKPVRGQGFDTEEWDTRGKEYKVVSDEKSDWCDHGGDSYIDEEAEVAHNGETEVQSEAVISDPDEDTMEKEAEIEEDEAACYQEAEVHIKAVVREPDRGTMEEDVEIEVVVTDADNDMEDPYPIDIIAPSYSKEHVASPVHAHVCSSPATSTMHHTDCSTVDFYGFKVSAHHKQYLEVIYNIEGPFWKNCIIQSPEWIASLLRLFGDALALSDRPWSSLSQEI</sequence>
<evidence type="ECO:0000256" key="2">
    <source>
        <dbReference type="ARBA" id="ARBA00006801"/>
    </source>
</evidence>
<comment type="similarity">
    <text evidence="2">Belongs to the JARID1 histone demethylase family.</text>
</comment>
<evidence type="ECO:0000256" key="4">
    <source>
        <dbReference type="ARBA" id="ARBA00023242"/>
    </source>
</evidence>
<reference evidence="5 6" key="1">
    <citation type="submission" date="2015-01" db="EMBL/GenBank/DDBJ databases">
        <title>Genome of allotetraploid Gossypium barbadense reveals genomic plasticity and fiber elongation in cotton evolution.</title>
        <authorList>
            <person name="Chen X."/>
            <person name="Liu X."/>
            <person name="Zhao B."/>
            <person name="Zheng H."/>
            <person name="Hu Y."/>
            <person name="Lu G."/>
            <person name="Yang C."/>
            <person name="Chen J."/>
            <person name="Shan C."/>
            <person name="Zhang L."/>
            <person name="Zhou Y."/>
            <person name="Wang L."/>
            <person name="Guo W."/>
            <person name="Bai Y."/>
            <person name="Ruan J."/>
            <person name="Shangguan X."/>
            <person name="Mao Y."/>
            <person name="Jiang J."/>
            <person name="Zhu Y."/>
            <person name="Lei J."/>
            <person name="Kang H."/>
            <person name="Chen S."/>
            <person name="He X."/>
            <person name="Wang R."/>
            <person name="Wang Y."/>
            <person name="Chen J."/>
            <person name="Wang L."/>
            <person name="Yu S."/>
            <person name="Wang B."/>
            <person name="Wei J."/>
            <person name="Song S."/>
            <person name="Lu X."/>
            <person name="Gao Z."/>
            <person name="Gu W."/>
            <person name="Deng X."/>
            <person name="Ma D."/>
            <person name="Wang S."/>
            <person name="Liang W."/>
            <person name="Fang L."/>
            <person name="Cai C."/>
            <person name="Zhu X."/>
            <person name="Zhou B."/>
            <person name="Zhang Y."/>
            <person name="Chen Z."/>
            <person name="Xu S."/>
            <person name="Zhu R."/>
            <person name="Wang S."/>
            <person name="Zhang T."/>
            <person name="Zhao G."/>
        </authorList>
    </citation>
    <scope>NUCLEOTIDE SEQUENCE [LARGE SCALE GENOMIC DNA]</scope>
    <source>
        <strain evidence="6">cv. Xinhai21</strain>
        <tissue evidence="5">Leaf</tissue>
    </source>
</reference>
<dbReference type="PANTHER" id="PTHR12549">
    <property type="entry name" value="JMJC DOMAIN-CONTAINING HISTONE DEMETHYLATION PROTEIN"/>
    <property type="match status" value="1"/>
</dbReference>
<accession>A0A2P5Y3R9</accession>
<evidence type="ECO:0000313" key="6">
    <source>
        <dbReference type="Proteomes" id="UP000239757"/>
    </source>
</evidence>